<dbReference type="Gene3D" id="3.50.50.60">
    <property type="entry name" value="FAD/NAD(P)-binding domain"/>
    <property type="match status" value="2"/>
</dbReference>
<keyword evidence="7 14" id="KW-0274">FAD</keyword>
<protein>
    <recommendedName>
        <fullName evidence="4 16">Dihydrolipoyl dehydrogenase</fullName>
        <ecNumber evidence="3 16">1.8.1.4</ecNumber>
    </recommendedName>
</protein>
<dbReference type="PANTHER" id="PTHR22912">
    <property type="entry name" value="DISULFIDE OXIDOREDUCTASE"/>
    <property type="match status" value="1"/>
</dbReference>
<dbReference type="EC" id="1.8.1.4" evidence="3 16"/>
<dbReference type="NCBIfam" id="TIGR01350">
    <property type="entry name" value="lipoamide_DH"/>
    <property type="match status" value="1"/>
</dbReference>
<evidence type="ECO:0000256" key="15">
    <source>
        <dbReference type="PIRSR" id="PIRSR000350-4"/>
    </source>
</evidence>
<dbReference type="InterPro" id="IPR001100">
    <property type="entry name" value="Pyr_nuc-diS_OxRdtase"/>
</dbReference>
<evidence type="ECO:0000256" key="16">
    <source>
        <dbReference type="RuleBase" id="RU003692"/>
    </source>
</evidence>
<organism evidence="19 20">
    <name type="scientific">Oceanococcus atlanticus</name>
    <dbReference type="NCBI Taxonomy" id="1317117"/>
    <lineage>
        <taxon>Bacteria</taxon>
        <taxon>Pseudomonadati</taxon>
        <taxon>Pseudomonadota</taxon>
        <taxon>Gammaproteobacteria</taxon>
        <taxon>Chromatiales</taxon>
        <taxon>Oceanococcaceae</taxon>
        <taxon>Oceanococcus</taxon>
    </lineage>
</organism>
<evidence type="ECO:0000256" key="3">
    <source>
        <dbReference type="ARBA" id="ARBA00012608"/>
    </source>
</evidence>
<evidence type="ECO:0000313" key="20">
    <source>
        <dbReference type="Proteomes" id="UP000192342"/>
    </source>
</evidence>
<feature type="binding site" evidence="14">
    <location>
        <begin position="327"/>
        <end position="330"/>
    </location>
    <ligand>
        <name>FAD</name>
        <dbReference type="ChEBI" id="CHEBI:57692"/>
    </ligand>
</feature>
<keyword evidence="10" id="KW-1015">Disulfide bond</keyword>
<feature type="disulfide bond" description="Redox-active" evidence="15">
    <location>
        <begin position="49"/>
        <end position="54"/>
    </location>
</feature>
<dbReference type="Proteomes" id="UP000192342">
    <property type="component" value="Unassembled WGS sequence"/>
</dbReference>
<dbReference type="RefSeq" id="WP_083562513.1">
    <property type="nucleotide sequence ID" value="NZ_AQQV01000003.1"/>
</dbReference>
<evidence type="ECO:0000256" key="13">
    <source>
        <dbReference type="PIRSR" id="PIRSR000350-2"/>
    </source>
</evidence>
<dbReference type="InterPro" id="IPR023753">
    <property type="entry name" value="FAD/NAD-binding_dom"/>
</dbReference>
<dbReference type="FunFam" id="3.30.390.30:FF:000001">
    <property type="entry name" value="Dihydrolipoyl dehydrogenase"/>
    <property type="match status" value="1"/>
</dbReference>
<dbReference type="PANTHER" id="PTHR22912:SF224">
    <property type="entry name" value="DIHYDROLIPOYL DEHYDROGENASE"/>
    <property type="match status" value="1"/>
</dbReference>
<keyword evidence="11 16" id="KW-0676">Redox-active center</keyword>
<evidence type="ECO:0000256" key="6">
    <source>
        <dbReference type="ARBA" id="ARBA00022630"/>
    </source>
</evidence>
<comment type="cofactor">
    <cofactor evidence="14 16">
        <name>FAD</name>
        <dbReference type="ChEBI" id="CHEBI:57692"/>
    </cofactor>
    <text evidence="14 16">Binds 1 FAD per subunit.</text>
</comment>
<dbReference type="OrthoDB" id="9800167at2"/>
<dbReference type="GO" id="GO:0004148">
    <property type="term" value="F:dihydrolipoyl dehydrogenase (NADH) activity"/>
    <property type="evidence" value="ECO:0007669"/>
    <property type="project" value="UniProtKB-EC"/>
</dbReference>
<comment type="miscellaneous">
    <text evidence="16">The active site is a redox-active disulfide bond.</text>
</comment>
<sequence length="479" mass="50632">MSKKYDLIVIGAGPAGYVAAIRAAQLGMNVACIDKWVNHDGKAAFGGTCLNAGCIPSKALLESSELYHRAQHEFEKHGIATGKVKLDVAAMQARKTGISQQLTGGIAQLFKANGVDGLAGTGQIRGQGKVAFTALGKKKAEMLECDKILIASGSEPVELPMAKFDGKYIVDSWGALEFESVPKRVGVIGAGVIGTELGSVWSRLGSDTVLLEAQDQFLAGIADGQIAKDALRQFKKQGLDIRLGARVMSADVKGAGVDVKFSVNGEEHSERFDRLIVAVGRRPYTRDLCSSDASVELDEKGFVAVDEAYRTSMPDVYAVGDVIGGLMLAHKGSEEGVAVAEIIAGHKAKVNYDCVPSVIYTAPEVAWVGKTEEALKAAGVSYRVGSFPFTANGRAKALEAAAGQVKMLACAETDRILGVHMVGPYVSELIAEMVLAMEYGATSEDIALTMHAHPTLSESVHEAALSVDGRAIHAINKKR</sequence>
<feature type="binding site" evidence="14">
    <location>
        <position position="280"/>
    </location>
    <ligand>
        <name>NAD(+)</name>
        <dbReference type="ChEBI" id="CHEBI:57540"/>
    </ligand>
</feature>
<keyword evidence="5" id="KW-0963">Cytoplasm</keyword>
<dbReference type="InterPro" id="IPR012999">
    <property type="entry name" value="Pyr_OxRdtase_I_AS"/>
</dbReference>
<comment type="catalytic activity">
    <reaction evidence="12 16">
        <text>N(6)-[(R)-dihydrolipoyl]-L-lysyl-[protein] + NAD(+) = N(6)-[(R)-lipoyl]-L-lysyl-[protein] + NADH + H(+)</text>
        <dbReference type="Rhea" id="RHEA:15045"/>
        <dbReference type="Rhea" id="RHEA-COMP:10474"/>
        <dbReference type="Rhea" id="RHEA-COMP:10475"/>
        <dbReference type="ChEBI" id="CHEBI:15378"/>
        <dbReference type="ChEBI" id="CHEBI:57540"/>
        <dbReference type="ChEBI" id="CHEBI:57945"/>
        <dbReference type="ChEBI" id="CHEBI:83099"/>
        <dbReference type="ChEBI" id="CHEBI:83100"/>
        <dbReference type="EC" id="1.8.1.4"/>
    </reaction>
</comment>
<evidence type="ECO:0000256" key="11">
    <source>
        <dbReference type="ARBA" id="ARBA00023284"/>
    </source>
</evidence>
<evidence type="ECO:0000256" key="4">
    <source>
        <dbReference type="ARBA" id="ARBA00016961"/>
    </source>
</evidence>
<feature type="domain" description="FAD/NAD(P)-binding" evidence="18">
    <location>
        <begin position="5"/>
        <end position="336"/>
    </location>
</feature>
<gene>
    <name evidence="19" type="ORF">ATO7_13338</name>
</gene>
<dbReference type="Gene3D" id="3.30.390.30">
    <property type="match status" value="1"/>
</dbReference>
<comment type="subcellular location">
    <subcellularLocation>
        <location evidence="1">Cytoplasm</location>
    </subcellularLocation>
</comment>
<evidence type="ECO:0000313" key="19">
    <source>
        <dbReference type="EMBL" id="ORE86283.1"/>
    </source>
</evidence>
<evidence type="ECO:0000256" key="7">
    <source>
        <dbReference type="ARBA" id="ARBA00022827"/>
    </source>
</evidence>
<dbReference type="PIRSF" id="PIRSF000350">
    <property type="entry name" value="Mercury_reductase_MerA"/>
    <property type="match status" value="1"/>
</dbReference>
<dbReference type="PROSITE" id="PS00076">
    <property type="entry name" value="PYRIDINE_REDOX_1"/>
    <property type="match status" value="1"/>
</dbReference>
<evidence type="ECO:0000256" key="14">
    <source>
        <dbReference type="PIRSR" id="PIRSR000350-3"/>
    </source>
</evidence>
<keyword evidence="20" id="KW-1185">Reference proteome</keyword>
<dbReference type="InterPro" id="IPR016156">
    <property type="entry name" value="FAD/NAD-linked_Rdtase_dimer_sf"/>
</dbReference>
<dbReference type="InterPro" id="IPR050151">
    <property type="entry name" value="Class-I_Pyr_Nuc-Dis_Oxidored"/>
</dbReference>
<name>A0A1Y1SCK1_9GAMM</name>
<comment type="similarity">
    <text evidence="2 16">Belongs to the class-I pyridine nucleotide-disulfide oxidoreductase family.</text>
</comment>
<dbReference type="PRINTS" id="PR00368">
    <property type="entry name" value="FADPNR"/>
</dbReference>
<dbReference type="EMBL" id="AQQV01000003">
    <property type="protein sequence ID" value="ORE86283.1"/>
    <property type="molecule type" value="Genomic_DNA"/>
</dbReference>
<keyword evidence="8 16" id="KW-0560">Oxidoreductase</keyword>
<evidence type="ECO:0000256" key="2">
    <source>
        <dbReference type="ARBA" id="ARBA00007532"/>
    </source>
</evidence>
<evidence type="ECO:0000259" key="18">
    <source>
        <dbReference type="Pfam" id="PF07992"/>
    </source>
</evidence>
<feature type="domain" description="Pyridine nucleotide-disulphide oxidoreductase dimerisation" evidence="17">
    <location>
        <begin position="355"/>
        <end position="464"/>
    </location>
</feature>
<feature type="binding site" evidence="14">
    <location>
        <position position="212"/>
    </location>
    <ligand>
        <name>NAD(+)</name>
        <dbReference type="ChEBI" id="CHEBI:57540"/>
    </ligand>
</feature>
<dbReference type="STRING" id="1317117.ATO7_13338"/>
<proteinExistence type="inferred from homology"/>
<dbReference type="Pfam" id="PF07992">
    <property type="entry name" value="Pyr_redox_2"/>
    <property type="match status" value="1"/>
</dbReference>
<feature type="binding site" evidence="14">
    <location>
        <position position="58"/>
    </location>
    <ligand>
        <name>FAD</name>
        <dbReference type="ChEBI" id="CHEBI:57692"/>
    </ligand>
</feature>
<evidence type="ECO:0000256" key="12">
    <source>
        <dbReference type="ARBA" id="ARBA00049187"/>
    </source>
</evidence>
<evidence type="ECO:0000259" key="17">
    <source>
        <dbReference type="Pfam" id="PF02852"/>
    </source>
</evidence>
<dbReference type="PRINTS" id="PR00411">
    <property type="entry name" value="PNDRDTASEI"/>
</dbReference>
<feature type="binding site" evidence="14">
    <location>
        <position position="122"/>
    </location>
    <ligand>
        <name>FAD</name>
        <dbReference type="ChEBI" id="CHEBI:57692"/>
    </ligand>
</feature>
<evidence type="ECO:0000256" key="10">
    <source>
        <dbReference type="ARBA" id="ARBA00023157"/>
    </source>
</evidence>
<dbReference type="SUPFAM" id="SSF55424">
    <property type="entry name" value="FAD/NAD-linked reductases, dimerisation (C-terminal) domain"/>
    <property type="match status" value="1"/>
</dbReference>
<comment type="caution">
    <text evidence="19">The sequence shown here is derived from an EMBL/GenBank/DDBJ whole genome shotgun (WGS) entry which is preliminary data.</text>
</comment>
<evidence type="ECO:0000256" key="1">
    <source>
        <dbReference type="ARBA" id="ARBA00004496"/>
    </source>
</evidence>
<reference evidence="19 20" key="1">
    <citation type="submission" date="2013-04" db="EMBL/GenBank/DDBJ databases">
        <title>Oceanococcus atlanticus 22II-S10r2 Genome Sequencing.</title>
        <authorList>
            <person name="Lai Q."/>
            <person name="Li G."/>
            <person name="Shao Z."/>
        </authorList>
    </citation>
    <scope>NUCLEOTIDE SEQUENCE [LARGE SCALE GENOMIC DNA]</scope>
    <source>
        <strain evidence="19 20">22II-S10r2</strain>
    </source>
</reference>
<dbReference type="Pfam" id="PF02852">
    <property type="entry name" value="Pyr_redox_dim"/>
    <property type="match status" value="1"/>
</dbReference>
<feature type="binding site" evidence="14">
    <location>
        <begin position="189"/>
        <end position="196"/>
    </location>
    <ligand>
        <name>NAD(+)</name>
        <dbReference type="ChEBI" id="CHEBI:57540"/>
    </ligand>
</feature>
<keyword evidence="9 14" id="KW-0520">NAD</keyword>
<dbReference type="InterPro" id="IPR004099">
    <property type="entry name" value="Pyr_nucl-diS_OxRdtase_dimer"/>
</dbReference>
<evidence type="ECO:0000256" key="5">
    <source>
        <dbReference type="ARBA" id="ARBA00022490"/>
    </source>
</evidence>
<dbReference type="AlphaFoldDB" id="A0A1Y1SCK1"/>
<dbReference type="InterPro" id="IPR006258">
    <property type="entry name" value="Lipoamide_DH"/>
</dbReference>
<evidence type="ECO:0000256" key="8">
    <source>
        <dbReference type="ARBA" id="ARBA00023002"/>
    </source>
</evidence>
<dbReference type="GO" id="GO:0005737">
    <property type="term" value="C:cytoplasm"/>
    <property type="evidence" value="ECO:0007669"/>
    <property type="project" value="UniProtKB-SubCell"/>
</dbReference>
<dbReference type="SUPFAM" id="SSF51905">
    <property type="entry name" value="FAD/NAD(P)-binding domain"/>
    <property type="match status" value="1"/>
</dbReference>
<evidence type="ECO:0000256" key="9">
    <source>
        <dbReference type="ARBA" id="ARBA00023027"/>
    </source>
</evidence>
<feature type="binding site" evidence="14">
    <location>
        <position position="321"/>
    </location>
    <ligand>
        <name>FAD</name>
        <dbReference type="ChEBI" id="CHEBI:57692"/>
    </ligand>
</feature>
<accession>A0A1Y1SCK1</accession>
<keyword evidence="14" id="KW-0547">Nucleotide-binding</keyword>
<keyword evidence="6 16" id="KW-0285">Flavoprotein</keyword>
<dbReference type="InterPro" id="IPR036188">
    <property type="entry name" value="FAD/NAD-bd_sf"/>
</dbReference>
<dbReference type="GO" id="GO:0050660">
    <property type="term" value="F:flavin adenine dinucleotide binding"/>
    <property type="evidence" value="ECO:0007669"/>
    <property type="project" value="InterPro"/>
</dbReference>
<feature type="active site" description="Proton acceptor" evidence="13">
    <location>
        <position position="453"/>
    </location>
</feature>
<dbReference type="GO" id="GO:0006103">
    <property type="term" value="P:2-oxoglutarate metabolic process"/>
    <property type="evidence" value="ECO:0007669"/>
    <property type="project" value="TreeGrafter"/>
</dbReference>